<organism evidence="1 2">
    <name type="scientific">Angomonas deanei</name>
    <dbReference type="NCBI Taxonomy" id="59799"/>
    <lineage>
        <taxon>Eukaryota</taxon>
        <taxon>Discoba</taxon>
        <taxon>Euglenozoa</taxon>
        <taxon>Kinetoplastea</taxon>
        <taxon>Metakinetoplastina</taxon>
        <taxon>Trypanosomatida</taxon>
        <taxon>Trypanosomatidae</taxon>
        <taxon>Strigomonadinae</taxon>
        <taxon>Angomonas</taxon>
    </lineage>
</organism>
<dbReference type="EMBL" id="LR877153">
    <property type="protein sequence ID" value="CAD2217846.1"/>
    <property type="molecule type" value="Genomic_DNA"/>
</dbReference>
<protein>
    <submittedName>
        <fullName evidence="1">Uncharacterized protein</fullName>
    </submittedName>
</protein>
<keyword evidence="2" id="KW-1185">Reference proteome</keyword>
<dbReference type="Proteomes" id="UP000515908">
    <property type="component" value="Chromosome 09"/>
</dbReference>
<evidence type="ECO:0000313" key="2">
    <source>
        <dbReference type="Proteomes" id="UP000515908"/>
    </source>
</evidence>
<name>A0A7G2CDE1_9TRYP</name>
<dbReference type="AlphaFoldDB" id="A0A7G2CDE1"/>
<gene>
    <name evidence="1" type="ORF">ADEAN_000533200</name>
</gene>
<reference evidence="1 2" key="1">
    <citation type="submission" date="2020-08" db="EMBL/GenBank/DDBJ databases">
        <authorList>
            <person name="Newling K."/>
            <person name="Davey J."/>
            <person name="Forrester S."/>
        </authorList>
    </citation>
    <scope>NUCLEOTIDE SEQUENCE [LARGE SCALE GENOMIC DNA]</scope>
    <source>
        <strain evidence="2">Crithidia deanei Carvalho (ATCC PRA-265)</strain>
    </source>
</reference>
<dbReference type="OrthoDB" id="272224at2759"/>
<accession>A0A7G2CDE1</accession>
<evidence type="ECO:0000313" key="1">
    <source>
        <dbReference type="EMBL" id="CAD2217846.1"/>
    </source>
</evidence>
<dbReference type="VEuPathDB" id="TriTrypDB:ADEAN_000533200"/>
<proteinExistence type="predicted"/>
<sequence>MHRSACRFVARSALLYSNDQYKQFSDLLSKTQSHPKKGSADDLFNGNFRSDAFIDPSVISNMQQTLQANLTPEMRDSMASILQSALQNGDGMPGGQMGMMAFGVGENEKGKKVARGAKLSYDLKTGKVNKDFVEQQLEEDDVSLPKDTVEDYTTDGAIEVEFEEDTKKIKDAEPIVETEIEIETPSKGSERYF</sequence>